<feature type="compositionally biased region" description="Acidic residues" evidence="5">
    <location>
        <begin position="200"/>
        <end position="218"/>
    </location>
</feature>
<keyword evidence="3" id="KW-0159">Chromosome partition</keyword>
<dbReference type="PANTHER" id="PTHR34298:SF2">
    <property type="entry name" value="SEGREGATION AND CONDENSATION PROTEIN B"/>
    <property type="match status" value="1"/>
</dbReference>
<sequence>MSEQHTLQGGEPAATQGVEQAVTQVEETLLAGIEAVLMIADAPVTAEALAVSLGIDAGAVTAACRQLQSDYDGRQPGTRRRGFELREASGGWRIYSRSDYHDLVSDFLTAGQTATLSQAALETLAVIAYRQPVTRARISAIRGVNVDGVVRTLLMRGLIVEAGTEELTGARQFTTTGQFLESLGIDSLDELPDIAPFLPADDDVATGDDIDLDADADEPAAPAEVGLETGGEPTDT</sequence>
<evidence type="ECO:0000313" key="7">
    <source>
        <dbReference type="Proteomes" id="UP000651517"/>
    </source>
</evidence>
<dbReference type="PANTHER" id="PTHR34298">
    <property type="entry name" value="SEGREGATION AND CONDENSATION PROTEIN B"/>
    <property type="match status" value="1"/>
</dbReference>
<dbReference type="SUPFAM" id="SSF46785">
    <property type="entry name" value="Winged helix' DNA-binding domain"/>
    <property type="match status" value="2"/>
</dbReference>
<keyword evidence="2" id="KW-0132">Cell division</keyword>
<gene>
    <name evidence="6" type="primary">scpB</name>
    <name evidence="6" type="ORF">H9634_11765</name>
</gene>
<dbReference type="NCBIfam" id="TIGR00281">
    <property type="entry name" value="SMC-Scp complex subunit ScpB"/>
    <property type="match status" value="1"/>
</dbReference>
<dbReference type="Gene3D" id="1.10.10.10">
    <property type="entry name" value="Winged helix-like DNA-binding domain superfamily/Winged helix DNA-binding domain"/>
    <property type="match status" value="2"/>
</dbReference>
<dbReference type="Pfam" id="PF04079">
    <property type="entry name" value="SMC_ScpB"/>
    <property type="match status" value="1"/>
</dbReference>
<dbReference type="EMBL" id="JACSPY010000013">
    <property type="protein sequence ID" value="MBD8021455.1"/>
    <property type="molecule type" value="Genomic_DNA"/>
</dbReference>
<comment type="caution">
    <text evidence="6">The sequence shown here is derived from an EMBL/GenBank/DDBJ whole genome shotgun (WGS) entry which is preliminary data.</text>
</comment>
<dbReference type="Proteomes" id="UP000651517">
    <property type="component" value="Unassembled WGS sequence"/>
</dbReference>
<keyword evidence="7" id="KW-1185">Reference proteome</keyword>
<keyword evidence="4" id="KW-0131">Cell cycle</keyword>
<organism evidence="6 7">
    <name type="scientific">Brevibacterium gallinarum</name>
    <dbReference type="NCBI Taxonomy" id="2762220"/>
    <lineage>
        <taxon>Bacteria</taxon>
        <taxon>Bacillati</taxon>
        <taxon>Actinomycetota</taxon>
        <taxon>Actinomycetes</taxon>
        <taxon>Micrococcales</taxon>
        <taxon>Brevibacteriaceae</taxon>
        <taxon>Brevibacterium</taxon>
    </lineage>
</organism>
<proteinExistence type="predicted"/>
<dbReference type="InterPro" id="IPR005234">
    <property type="entry name" value="ScpB_csome_segregation"/>
</dbReference>
<evidence type="ECO:0000256" key="4">
    <source>
        <dbReference type="ARBA" id="ARBA00023306"/>
    </source>
</evidence>
<reference evidence="6 7" key="1">
    <citation type="submission" date="2020-08" db="EMBL/GenBank/DDBJ databases">
        <title>A Genomic Blueprint of the Chicken Gut Microbiome.</title>
        <authorList>
            <person name="Gilroy R."/>
            <person name="Ravi A."/>
            <person name="Getino M."/>
            <person name="Pursley I."/>
            <person name="Horton D.L."/>
            <person name="Alikhan N.-F."/>
            <person name="Baker D."/>
            <person name="Gharbi K."/>
            <person name="Hall N."/>
            <person name="Watson M."/>
            <person name="Adriaenssens E.M."/>
            <person name="Foster-Nyarko E."/>
            <person name="Jarju S."/>
            <person name="Secka A."/>
            <person name="Antonio M."/>
            <person name="Oren A."/>
            <person name="Chaudhuri R."/>
            <person name="La Ragione R.M."/>
            <person name="Hildebrand F."/>
            <person name="Pallen M.J."/>
        </authorList>
    </citation>
    <scope>NUCLEOTIDE SEQUENCE [LARGE SCALE GENOMIC DNA]</scope>
    <source>
        <strain evidence="6 7">Re57</strain>
    </source>
</reference>
<feature type="region of interest" description="Disordered" evidence="5">
    <location>
        <begin position="200"/>
        <end position="236"/>
    </location>
</feature>
<dbReference type="InterPro" id="IPR036388">
    <property type="entry name" value="WH-like_DNA-bd_sf"/>
</dbReference>
<evidence type="ECO:0000313" key="6">
    <source>
        <dbReference type="EMBL" id="MBD8021455.1"/>
    </source>
</evidence>
<accession>A0ABR8WWI8</accession>
<evidence type="ECO:0000256" key="2">
    <source>
        <dbReference type="ARBA" id="ARBA00022618"/>
    </source>
</evidence>
<protein>
    <submittedName>
        <fullName evidence="6">SMC-Scp complex subunit ScpB</fullName>
    </submittedName>
</protein>
<evidence type="ECO:0000256" key="3">
    <source>
        <dbReference type="ARBA" id="ARBA00022829"/>
    </source>
</evidence>
<evidence type="ECO:0000256" key="1">
    <source>
        <dbReference type="ARBA" id="ARBA00022490"/>
    </source>
</evidence>
<dbReference type="RefSeq" id="WP_191726822.1">
    <property type="nucleotide sequence ID" value="NZ_JACSPY010000013.1"/>
</dbReference>
<evidence type="ECO:0000256" key="5">
    <source>
        <dbReference type="SAM" id="MobiDB-lite"/>
    </source>
</evidence>
<dbReference type="InterPro" id="IPR036390">
    <property type="entry name" value="WH_DNA-bd_sf"/>
</dbReference>
<keyword evidence="1" id="KW-0963">Cytoplasm</keyword>
<name>A0ABR8WWI8_9MICO</name>